<feature type="domain" description="Orn/DAP/Arg decarboxylase 2 N-terminal" evidence="14">
    <location>
        <begin position="135"/>
        <end position="378"/>
    </location>
</feature>
<dbReference type="Pfam" id="PF00278">
    <property type="entry name" value="Orn_DAP_Arg_deC"/>
    <property type="match status" value="1"/>
</dbReference>
<accession>A0AAD4R747</accession>
<evidence type="ECO:0000259" key="13">
    <source>
        <dbReference type="Pfam" id="PF00278"/>
    </source>
</evidence>
<dbReference type="SUPFAM" id="SSF50621">
    <property type="entry name" value="Alanine racemase C-terminal domain-like"/>
    <property type="match status" value="1"/>
</dbReference>
<evidence type="ECO:0000256" key="10">
    <source>
        <dbReference type="ARBA" id="ARBA00049127"/>
    </source>
</evidence>
<dbReference type="EC" id="4.1.1.17" evidence="7"/>
<dbReference type="InterPro" id="IPR000183">
    <property type="entry name" value="Orn/DAP/Arg_de-COase"/>
</dbReference>
<evidence type="ECO:0000259" key="14">
    <source>
        <dbReference type="Pfam" id="PF02784"/>
    </source>
</evidence>
<dbReference type="GO" id="GO:0004586">
    <property type="term" value="F:ornithine decarboxylase activity"/>
    <property type="evidence" value="ECO:0007669"/>
    <property type="project" value="UniProtKB-EC"/>
</dbReference>
<reference evidence="15" key="1">
    <citation type="submission" date="2022-01" db="EMBL/GenBank/DDBJ databases">
        <title>Genome Sequence Resource for Two Populations of Ditylenchus destructor, the Migratory Endoparasitic Phytonematode.</title>
        <authorList>
            <person name="Zhang H."/>
            <person name="Lin R."/>
            <person name="Xie B."/>
        </authorList>
    </citation>
    <scope>NUCLEOTIDE SEQUENCE</scope>
    <source>
        <strain evidence="15">BazhouSP</strain>
    </source>
</reference>
<evidence type="ECO:0000256" key="8">
    <source>
        <dbReference type="ARBA" id="ARBA00037173"/>
    </source>
</evidence>
<keyword evidence="3 11" id="KW-0663">Pyridoxal phosphate</keyword>
<dbReference type="PANTHER" id="PTHR11482:SF6">
    <property type="entry name" value="ORNITHINE DECARBOXYLASE 1-RELATED"/>
    <property type="match status" value="1"/>
</dbReference>
<gene>
    <name evidence="15" type="ORF">DdX_00290</name>
</gene>
<dbReference type="Proteomes" id="UP001201812">
    <property type="component" value="Unassembled WGS sequence"/>
</dbReference>
<evidence type="ECO:0000256" key="6">
    <source>
        <dbReference type="ARBA" id="ARBA00034115"/>
    </source>
</evidence>
<dbReference type="InterPro" id="IPR022653">
    <property type="entry name" value="De-COase2_pyr-phos_BS"/>
</dbReference>
<dbReference type="PRINTS" id="PR01182">
    <property type="entry name" value="ORNDCRBXLASE"/>
</dbReference>
<dbReference type="Gene3D" id="3.20.20.10">
    <property type="entry name" value="Alanine racemase"/>
    <property type="match status" value="1"/>
</dbReference>
<evidence type="ECO:0000256" key="3">
    <source>
        <dbReference type="ARBA" id="ARBA00022898"/>
    </source>
</evidence>
<feature type="domain" description="Orn/DAP/Arg decarboxylase 2 C-terminal" evidence="13">
    <location>
        <begin position="392"/>
        <end position="495"/>
    </location>
</feature>
<evidence type="ECO:0000256" key="1">
    <source>
        <dbReference type="ARBA" id="ARBA00001933"/>
    </source>
</evidence>
<dbReference type="EMBL" id="JAKKPZ010000001">
    <property type="protein sequence ID" value="KAI1728134.1"/>
    <property type="molecule type" value="Genomic_DNA"/>
</dbReference>
<evidence type="ECO:0000256" key="12">
    <source>
        <dbReference type="RuleBase" id="RU003737"/>
    </source>
</evidence>
<comment type="function">
    <text evidence="8">Catalyzes the first and rate-limiting step of polyamine biosynthesis that converts ornithine into putrescine, which is the precursor for the polyamines, spermidine and spermine. Polyamines are essential for cell proliferation and are implicated in cellular processes, ranging from DNA replication to apoptosis.</text>
</comment>
<keyword evidence="5" id="KW-0456">Lyase</keyword>
<name>A0AAD4R747_9BILA</name>
<dbReference type="Gene3D" id="2.40.37.10">
    <property type="entry name" value="Lyase, Ornithine Decarboxylase, Chain A, domain 1"/>
    <property type="match status" value="1"/>
</dbReference>
<organism evidence="15 16">
    <name type="scientific">Ditylenchus destructor</name>
    <dbReference type="NCBI Taxonomy" id="166010"/>
    <lineage>
        <taxon>Eukaryota</taxon>
        <taxon>Metazoa</taxon>
        <taxon>Ecdysozoa</taxon>
        <taxon>Nematoda</taxon>
        <taxon>Chromadorea</taxon>
        <taxon>Rhabditida</taxon>
        <taxon>Tylenchina</taxon>
        <taxon>Tylenchomorpha</taxon>
        <taxon>Sphaerularioidea</taxon>
        <taxon>Anguinidae</taxon>
        <taxon>Anguininae</taxon>
        <taxon>Ditylenchus</taxon>
    </lineage>
</organism>
<evidence type="ECO:0000256" key="5">
    <source>
        <dbReference type="ARBA" id="ARBA00023239"/>
    </source>
</evidence>
<comment type="catalytic activity">
    <reaction evidence="10">
        <text>L-ornithine + H(+) = putrescine + CO2</text>
        <dbReference type="Rhea" id="RHEA:22964"/>
        <dbReference type="ChEBI" id="CHEBI:15378"/>
        <dbReference type="ChEBI" id="CHEBI:16526"/>
        <dbReference type="ChEBI" id="CHEBI:46911"/>
        <dbReference type="ChEBI" id="CHEBI:326268"/>
        <dbReference type="EC" id="4.1.1.17"/>
    </reaction>
</comment>
<dbReference type="PRINTS" id="PR01179">
    <property type="entry name" value="ODADCRBXLASE"/>
</dbReference>
<keyword evidence="16" id="KW-1185">Reference proteome</keyword>
<dbReference type="InterPro" id="IPR022657">
    <property type="entry name" value="De-COase2_CS"/>
</dbReference>
<dbReference type="Pfam" id="PF02784">
    <property type="entry name" value="Orn_Arg_deC_N"/>
    <property type="match status" value="1"/>
</dbReference>
<dbReference type="SUPFAM" id="SSF51419">
    <property type="entry name" value="PLP-binding barrel"/>
    <property type="match status" value="1"/>
</dbReference>
<evidence type="ECO:0000256" key="11">
    <source>
        <dbReference type="PIRSR" id="PIRSR600183-50"/>
    </source>
</evidence>
<dbReference type="CDD" id="cd00622">
    <property type="entry name" value="PLPDE_III_ODC"/>
    <property type="match status" value="1"/>
</dbReference>
<dbReference type="FunFam" id="3.20.20.10:FF:000005">
    <property type="entry name" value="Ornithine decarboxylase"/>
    <property type="match status" value="1"/>
</dbReference>
<protein>
    <recommendedName>
        <fullName evidence="7">ornithine decarboxylase</fullName>
        <ecNumber evidence="7">4.1.1.17</ecNumber>
    </recommendedName>
</protein>
<evidence type="ECO:0000313" key="16">
    <source>
        <dbReference type="Proteomes" id="UP001201812"/>
    </source>
</evidence>
<feature type="active site" description="Proton donor" evidence="11">
    <location>
        <position position="468"/>
    </location>
</feature>
<proteinExistence type="inferred from homology"/>
<feature type="modified residue" description="N6-(pyridoxal phosphate)lysine" evidence="11">
    <location>
        <position position="158"/>
    </location>
</feature>
<dbReference type="GO" id="GO:0005737">
    <property type="term" value="C:cytoplasm"/>
    <property type="evidence" value="ECO:0007669"/>
    <property type="project" value="TreeGrafter"/>
</dbReference>
<dbReference type="InterPro" id="IPR022644">
    <property type="entry name" value="De-COase2_N"/>
</dbReference>
<dbReference type="PROSITE" id="PS00878">
    <property type="entry name" value="ODR_DC_2_1"/>
    <property type="match status" value="1"/>
</dbReference>
<dbReference type="InterPro" id="IPR022643">
    <property type="entry name" value="De-COase2_C"/>
</dbReference>
<evidence type="ECO:0000313" key="15">
    <source>
        <dbReference type="EMBL" id="KAI1728134.1"/>
    </source>
</evidence>
<evidence type="ECO:0000256" key="2">
    <source>
        <dbReference type="ARBA" id="ARBA00008872"/>
    </source>
</evidence>
<comment type="cofactor">
    <cofactor evidence="1 11">
        <name>pyridoxal 5'-phosphate</name>
        <dbReference type="ChEBI" id="CHEBI:597326"/>
    </cofactor>
</comment>
<dbReference type="PROSITE" id="PS00879">
    <property type="entry name" value="ODR_DC_2_2"/>
    <property type="match status" value="1"/>
</dbReference>
<evidence type="ECO:0000256" key="9">
    <source>
        <dbReference type="ARBA" id="ARBA00046672"/>
    </source>
</evidence>
<keyword evidence="4" id="KW-0620">Polyamine biosynthesis</keyword>
<sequence length="531" mass="58554">MMRMMKVLANHPVVMTTRGINVKSLTVIHEFTSKMTTLQQYSLSPILPPNNETEDIPSRKSNVASRLIKEGSLLGVQKLGERQLLVFDTRKLWEKVDGINDGIEKFSEAKAMAKKIALSKMLAKRNEAFAIMNLGTVVERYGEWKANMPRVKPFYAVKCNNDPVLLGTLAKLGAGFDCASKLELDTIVKGKLCSPNGVIYANTCKTPSYIEYANKIGVRRMTFDCAEELAKIKAYHSDPQLILRIDVTDTSATRPLDVKFGCDYVKEAPSLLKLAHDMDLEIIGISFHVGSGCQDPHVYGKAIGIAHELVEVGKSIGHKNMYILDLGGGYPGCDNEREFFGQIAAVICDSLNHYFPVGSTAANGTPIQIIAEPGRYFASAAVSVCATVIGATRVPASKLTAKEEDNSRDGYMYYLDDGVYGSFSSLSSKLYTQLPKGQPLFHDENTEEGDMIPIRKRSYPSVVWGPTCDSKDQVQALTEIPKWKVGDWIYYANMGAYTAVTTTTFNGFRRPQTHYVVGDTAWNGISKRSAA</sequence>
<dbReference type="InterPro" id="IPR009006">
    <property type="entry name" value="Ala_racemase/Decarboxylase_C"/>
</dbReference>
<dbReference type="AlphaFoldDB" id="A0AAD4R747"/>
<dbReference type="InterPro" id="IPR002433">
    <property type="entry name" value="Orn_de-COase"/>
</dbReference>
<comment type="pathway">
    <text evidence="6">Amine and polyamine biosynthesis; putrescine biosynthesis via L-ornithine pathway; putrescine from L-ornithine: step 1/1.</text>
</comment>
<dbReference type="InterPro" id="IPR029066">
    <property type="entry name" value="PLP-binding_barrel"/>
</dbReference>
<evidence type="ECO:0000256" key="4">
    <source>
        <dbReference type="ARBA" id="ARBA00023115"/>
    </source>
</evidence>
<comment type="similarity">
    <text evidence="2 12">Belongs to the Orn/Lys/Arg decarboxylase class-II family.</text>
</comment>
<evidence type="ECO:0000256" key="7">
    <source>
        <dbReference type="ARBA" id="ARBA00034138"/>
    </source>
</evidence>
<dbReference type="PANTHER" id="PTHR11482">
    <property type="entry name" value="ARGININE/DIAMINOPIMELATE/ORNITHINE DECARBOXYLASE"/>
    <property type="match status" value="1"/>
</dbReference>
<comment type="caution">
    <text evidence="15">The sequence shown here is derived from an EMBL/GenBank/DDBJ whole genome shotgun (WGS) entry which is preliminary data.</text>
</comment>
<dbReference type="GO" id="GO:0033387">
    <property type="term" value="P:putrescine biosynthetic process from arginine, via ornithine"/>
    <property type="evidence" value="ECO:0007669"/>
    <property type="project" value="TreeGrafter"/>
</dbReference>
<comment type="subunit">
    <text evidence="9">Homodimer. Only the dimer is catalytically active, as the active sites are constructed of residues from both monomers.</text>
</comment>